<name>A0A8S2XVB1_9BILA</name>
<dbReference type="Gene3D" id="6.10.250.1650">
    <property type="match status" value="1"/>
</dbReference>
<protein>
    <recommendedName>
        <fullName evidence="1">Transcriptional repressor p66 coiled-coil MBD2-interaction domain-containing protein</fullName>
    </recommendedName>
</protein>
<reference evidence="2" key="1">
    <citation type="submission" date="2021-02" db="EMBL/GenBank/DDBJ databases">
        <authorList>
            <person name="Nowell W R."/>
        </authorList>
    </citation>
    <scope>NUCLEOTIDE SEQUENCE</scope>
</reference>
<evidence type="ECO:0000259" key="1">
    <source>
        <dbReference type="Pfam" id="PF16563"/>
    </source>
</evidence>
<gene>
    <name evidence="2" type="ORF">SMN809_LOCUS35725</name>
</gene>
<feature type="domain" description="Transcriptional repressor p66 coiled-coil MBD2-interaction" evidence="1">
    <location>
        <begin position="28"/>
        <end position="55"/>
    </location>
</feature>
<dbReference type="AlphaFoldDB" id="A0A8S2XVB1"/>
<accession>A0A8S2XVB1</accession>
<comment type="caution">
    <text evidence="2">The sequence shown here is derived from an EMBL/GenBank/DDBJ whole genome shotgun (WGS) entry which is preliminary data.</text>
</comment>
<evidence type="ECO:0000313" key="3">
    <source>
        <dbReference type="Proteomes" id="UP000676336"/>
    </source>
</evidence>
<feature type="non-terminal residue" evidence="2">
    <location>
        <position position="61"/>
    </location>
</feature>
<sequence>MSNKRPISPESTNDVIIDNNMRLLKRLKLHSLVQELRNEEANLVILKKLRSCQQLVVRINN</sequence>
<dbReference type="Pfam" id="PF16563">
    <property type="entry name" value="P66_CC"/>
    <property type="match status" value="1"/>
</dbReference>
<dbReference type="InterPro" id="IPR032346">
    <property type="entry name" value="P66_CC"/>
</dbReference>
<dbReference type="EMBL" id="CAJOBI010085983">
    <property type="protein sequence ID" value="CAF4518968.1"/>
    <property type="molecule type" value="Genomic_DNA"/>
</dbReference>
<evidence type="ECO:0000313" key="2">
    <source>
        <dbReference type="EMBL" id="CAF4518968.1"/>
    </source>
</evidence>
<proteinExistence type="predicted"/>
<organism evidence="2 3">
    <name type="scientific">Rotaria magnacalcarata</name>
    <dbReference type="NCBI Taxonomy" id="392030"/>
    <lineage>
        <taxon>Eukaryota</taxon>
        <taxon>Metazoa</taxon>
        <taxon>Spiralia</taxon>
        <taxon>Gnathifera</taxon>
        <taxon>Rotifera</taxon>
        <taxon>Eurotatoria</taxon>
        <taxon>Bdelloidea</taxon>
        <taxon>Philodinida</taxon>
        <taxon>Philodinidae</taxon>
        <taxon>Rotaria</taxon>
    </lineage>
</organism>
<dbReference type="Proteomes" id="UP000676336">
    <property type="component" value="Unassembled WGS sequence"/>
</dbReference>